<proteinExistence type="predicted"/>
<dbReference type="AlphaFoldDB" id="S5ZY97"/>
<sequence>MQKLLIITISSAVAVSYKDCLFNLFGNSFIIKTKSIETDDFTVIENADVYLVATTSSKYFDYVMSKIDKNKAVLIRLTFLKKDIEFLKNIPYCNIY</sequence>
<protein>
    <submittedName>
        <fullName evidence="1">Uncharacterized protein</fullName>
    </submittedName>
</protein>
<organism evidence="1 2">
    <name type="scientific">Treponema pedis str. T A4</name>
    <dbReference type="NCBI Taxonomy" id="1291379"/>
    <lineage>
        <taxon>Bacteria</taxon>
        <taxon>Pseudomonadati</taxon>
        <taxon>Spirochaetota</taxon>
        <taxon>Spirochaetia</taxon>
        <taxon>Spirochaetales</taxon>
        <taxon>Treponemataceae</taxon>
        <taxon>Treponema</taxon>
    </lineage>
</organism>
<reference evidence="1 2" key="1">
    <citation type="journal article" date="2013" name="PLoS ONE">
        <title>Genome-Wide Relatedness of Treponema pedis, from Gingiva and Necrotic Skin Lesions of Pigs, with the Human Oral Pathogen Treponema denticola.</title>
        <authorList>
            <person name="Svartstrom O."/>
            <person name="Mushtaq M."/>
            <person name="Pringle M."/>
            <person name="Segerman B."/>
        </authorList>
    </citation>
    <scope>NUCLEOTIDE SEQUENCE [LARGE SCALE GENOMIC DNA]</scope>
    <source>
        <strain evidence="1">T A4</strain>
    </source>
</reference>
<dbReference type="PATRIC" id="fig|1291379.3.peg.515"/>
<dbReference type="STRING" id="1291379.TPE_0512"/>
<dbReference type="KEGG" id="tped:TPE_0512"/>
<name>S5ZY97_9SPIR</name>
<dbReference type="Proteomes" id="UP000015620">
    <property type="component" value="Chromosome"/>
</dbReference>
<dbReference type="HOGENOM" id="CLU_2358835_0_0_12"/>
<gene>
    <name evidence="1" type="ORF">TPE_0512</name>
</gene>
<evidence type="ECO:0000313" key="1">
    <source>
        <dbReference type="EMBL" id="AGT43008.1"/>
    </source>
</evidence>
<dbReference type="EMBL" id="CP004120">
    <property type="protein sequence ID" value="AGT43008.1"/>
    <property type="molecule type" value="Genomic_DNA"/>
</dbReference>
<keyword evidence="2" id="KW-1185">Reference proteome</keyword>
<accession>S5ZY97</accession>
<dbReference type="GeneID" id="301089202"/>
<dbReference type="RefSeq" id="WP_020964308.1">
    <property type="nucleotide sequence ID" value="NC_022097.1"/>
</dbReference>
<evidence type="ECO:0000313" key="2">
    <source>
        <dbReference type="Proteomes" id="UP000015620"/>
    </source>
</evidence>